<name>A0A0J9CG36_9FIRM</name>
<organism evidence="8 9">
    <name type="scientific">[Clostridium] citroniae WAL-19142</name>
    <dbReference type="NCBI Taxonomy" id="742734"/>
    <lineage>
        <taxon>Bacteria</taxon>
        <taxon>Bacillati</taxon>
        <taxon>Bacillota</taxon>
        <taxon>Clostridia</taxon>
        <taxon>Lachnospirales</taxon>
        <taxon>Lachnospiraceae</taxon>
        <taxon>Enterocloster</taxon>
    </lineage>
</organism>
<dbReference type="CDD" id="cd07478">
    <property type="entry name" value="Peptidases_S8_CspA-like"/>
    <property type="match status" value="1"/>
</dbReference>
<dbReference type="InterPro" id="IPR000209">
    <property type="entry name" value="Peptidase_S8/S53_dom"/>
</dbReference>
<dbReference type="PIRSF" id="PIRSF037894">
    <property type="entry name" value="Subtilisin_rel_CspABC"/>
    <property type="match status" value="1"/>
</dbReference>
<dbReference type="InterPro" id="IPR015500">
    <property type="entry name" value="Peptidase_S8_subtilisin-rel"/>
</dbReference>
<dbReference type="Gene3D" id="3.40.50.200">
    <property type="entry name" value="Peptidase S8/S53 domain"/>
    <property type="match status" value="1"/>
</dbReference>
<dbReference type="AlphaFoldDB" id="A0A0J9CG36"/>
<dbReference type="InterPro" id="IPR050131">
    <property type="entry name" value="Peptidase_S8_subtilisin-like"/>
</dbReference>
<dbReference type="Pfam" id="PF00082">
    <property type="entry name" value="Peptidase_S8"/>
    <property type="match status" value="2"/>
</dbReference>
<dbReference type="GeneID" id="93163563"/>
<dbReference type="Gene3D" id="2.60.120.1290">
    <property type="match status" value="1"/>
</dbReference>
<evidence type="ECO:0000313" key="8">
    <source>
        <dbReference type="EMBL" id="KMW24218.1"/>
    </source>
</evidence>
<evidence type="ECO:0000256" key="2">
    <source>
        <dbReference type="ARBA" id="ARBA00022670"/>
    </source>
</evidence>
<dbReference type="PROSITE" id="PS51892">
    <property type="entry name" value="SUBTILASE"/>
    <property type="match status" value="1"/>
</dbReference>
<evidence type="ECO:0000256" key="3">
    <source>
        <dbReference type="ARBA" id="ARBA00022801"/>
    </source>
</evidence>
<feature type="domain" description="Peptidase S8/S53" evidence="7">
    <location>
        <begin position="96"/>
        <end position="309"/>
    </location>
</feature>
<comment type="similarity">
    <text evidence="1 6">Belongs to the peptidase S8 family.</text>
</comment>
<dbReference type="InterPro" id="IPR034045">
    <property type="entry name" value="Pep_S8_CspA-like"/>
</dbReference>
<evidence type="ECO:0000256" key="5">
    <source>
        <dbReference type="PIRSR" id="PIRSR615500-1"/>
    </source>
</evidence>
<reference evidence="8 9" key="1">
    <citation type="submission" date="2011-04" db="EMBL/GenBank/DDBJ databases">
        <title>The Genome Sequence of Clostridium citroniae WAL-19142.</title>
        <authorList>
            <consortium name="The Broad Institute Genome Sequencing Platform"/>
            <person name="Earl A."/>
            <person name="Ward D."/>
            <person name="Feldgarden M."/>
            <person name="Gevers D."/>
            <person name="Warren Y.A."/>
            <person name="Tyrrell K.L."/>
            <person name="Citron D.M."/>
            <person name="Goldstein E.J."/>
            <person name="Daigneault M."/>
            <person name="Allen-Vercoe E."/>
            <person name="Young S.K."/>
            <person name="Zeng Q."/>
            <person name="Gargeya S."/>
            <person name="Fitzgerald M."/>
            <person name="Haas B."/>
            <person name="Abouelleil A."/>
            <person name="Alvarado L."/>
            <person name="Arachchi H.M."/>
            <person name="Berlin A."/>
            <person name="Brown A."/>
            <person name="Chapman S.B."/>
            <person name="Chen Z."/>
            <person name="Dunbar C."/>
            <person name="Freedman E."/>
            <person name="Gearin G."/>
            <person name="Gellesch M."/>
            <person name="Goldberg J."/>
            <person name="Griggs A."/>
            <person name="Gujja S."/>
            <person name="Heilman E.R."/>
            <person name="Heiman D."/>
            <person name="Howarth C."/>
            <person name="Larson L."/>
            <person name="Lui A."/>
            <person name="MacDonald P.J."/>
            <person name="Mehta T."/>
            <person name="Montmayeur A."/>
            <person name="Murphy C."/>
            <person name="Neiman D."/>
            <person name="Pearson M."/>
            <person name="Priest M."/>
            <person name="Roberts A."/>
            <person name="Saif S."/>
            <person name="Shea T."/>
            <person name="Shenoy N."/>
            <person name="Sisk P."/>
            <person name="Stolte C."/>
            <person name="Sykes S."/>
            <person name="White J."/>
            <person name="Yandava C."/>
            <person name="Wortman J."/>
            <person name="Nusbaum C."/>
            <person name="Birren B."/>
        </authorList>
    </citation>
    <scope>NUCLEOTIDE SEQUENCE [LARGE SCALE GENOMIC DNA]</scope>
    <source>
        <strain evidence="8 9">WAL-19142</strain>
    </source>
</reference>
<evidence type="ECO:0000259" key="7">
    <source>
        <dbReference type="Pfam" id="PF00082"/>
    </source>
</evidence>
<dbReference type="InterPro" id="IPR017310">
    <property type="entry name" value="Pept_S8A_subtilisin_clostridia"/>
</dbReference>
<feature type="active site" description="Charge relay system" evidence="5 6">
    <location>
        <position position="515"/>
    </location>
</feature>
<feature type="active site" description="Charge relay system" evidence="5 6">
    <location>
        <position position="184"/>
    </location>
</feature>
<dbReference type="PRINTS" id="PR00723">
    <property type="entry name" value="SUBTILISIN"/>
</dbReference>
<feature type="domain" description="Peptidase S8/S53" evidence="7">
    <location>
        <begin position="444"/>
        <end position="570"/>
    </location>
</feature>
<gene>
    <name evidence="8" type="ORF">HMPREF9470_00080</name>
</gene>
<protein>
    <recommendedName>
        <fullName evidence="7">Peptidase S8/S53 domain-containing protein</fullName>
    </recommendedName>
</protein>
<evidence type="ECO:0000256" key="6">
    <source>
        <dbReference type="PROSITE-ProRule" id="PRU01240"/>
    </source>
</evidence>
<dbReference type="InterPro" id="IPR036852">
    <property type="entry name" value="Peptidase_S8/S53_dom_sf"/>
</dbReference>
<dbReference type="InterPro" id="IPR023827">
    <property type="entry name" value="Peptidase_S8_Asp-AS"/>
</dbReference>
<dbReference type="OrthoDB" id="9762689at2"/>
<dbReference type="PANTHER" id="PTHR43806">
    <property type="entry name" value="PEPTIDASE S8"/>
    <property type="match status" value="1"/>
</dbReference>
<dbReference type="EMBL" id="ADLK01000001">
    <property type="protein sequence ID" value="KMW24218.1"/>
    <property type="molecule type" value="Genomic_DNA"/>
</dbReference>
<keyword evidence="2 6" id="KW-0645">Protease</keyword>
<dbReference type="GO" id="GO:0006508">
    <property type="term" value="P:proteolysis"/>
    <property type="evidence" value="ECO:0007669"/>
    <property type="project" value="UniProtKB-KW"/>
</dbReference>
<evidence type="ECO:0000313" key="9">
    <source>
        <dbReference type="Proteomes" id="UP000037392"/>
    </source>
</evidence>
<comment type="caution">
    <text evidence="8">The sequence shown here is derived from an EMBL/GenBank/DDBJ whole genome shotgun (WGS) entry which is preliminary data.</text>
</comment>
<feature type="active site" description="Charge relay system" evidence="5 6">
    <location>
        <position position="105"/>
    </location>
</feature>
<dbReference type="Proteomes" id="UP000037392">
    <property type="component" value="Unassembled WGS sequence"/>
</dbReference>
<sequence>MADCPFNSASETIADFIYRYGSQQQIIGNPEDIPCMDFVSTDFSIIYTPLDTVEPISLRRTSYYSIPGLYTLLDSSSMEASGILSTHSSPALGNRGRGVLIGIIDTGIDYTNPLFRNPDGTTRINSIWDQSLPEDKTLIPPGVPNRYNASGATYGTEYTREQINQALESDDPLALVPSTDTNGHGTFLAGIAAGGFLPEEDFTGAAPECELLIVKLKPAKQYLRDFYLVSSDADAYQENDIMMGIKYLRVEAFSRGKPLVILLGIGSNLGSHEGTSPLSVMLQDISRYLGTATVIAAGNETGRGHHYMGTIPTGESSVDVEIRVGQPESQRGFVVELWASTIDTYSVGFLSPSGETISRIPIIAGNETSIPFLLEPTVITVNYQLIEAGSGRQLIFMRFEAPTTGIWKIRVYNTQFLTGQFNMWLPTHNLISEETVFLTPSPYTTITLPGNAPSPITVGAYNHLNNSIYIHSSRGYTVGGLIKPDLAAPGVDVSGPAIGRRIGTSVPMTTRTGTSVAAAHVAGAAANLLGWGIVEGNNITMSEASIKAYLIRGARRNPALSYPNREWGYGALDLYETFLRLRE</sequence>
<dbReference type="SUPFAM" id="SSF52743">
    <property type="entry name" value="Subtilisin-like"/>
    <property type="match status" value="1"/>
</dbReference>
<keyword evidence="4 6" id="KW-0720">Serine protease</keyword>
<dbReference type="PATRIC" id="fig|742734.4.peg.84"/>
<dbReference type="PROSITE" id="PS00136">
    <property type="entry name" value="SUBTILASE_ASP"/>
    <property type="match status" value="1"/>
</dbReference>
<accession>A0A0J9CG36</accession>
<dbReference type="GO" id="GO:0004252">
    <property type="term" value="F:serine-type endopeptidase activity"/>
    <property type="evidence" value="ECO:0007669"/>
    <property type="project" value="UniProtKB-UniRule"/>
</dbReference>
<dbReference type="RefSeq" id="WP_007869373.1">
    <property type="nucleotide sequence ID" value="NZ_KQ235875.1"/>
</dbReference>
<keyword evidence="3 6" id="KW-0378">Hydrolase</keyword>
<dbReference type="PANTHER" id="PTHR43806:SF11">
    <property type="entry name" value="CEREVISIN-RELATED"/>
    <property type="match status" value="1"/>
</dbReference>
<evidence type="ECO:0000256" key="1">
    <source>
        <dbReference type="ARBA" id="ARBA00011073"/>
    </source>
</evidence>
<proteinExistence type="inferred from homology"/>
<evidence type="ECO:0000256" key="4">
    <source>
        <dbReference type="ARBA" id="ARBA00022825"/>
    </source>
</evidence>